<evidence type="ECO:0000256" key="1">
    <source>
        <dbReference type="ARBA" id="ARBA00004123"/>
    </source>
</evidence>
<reference evidence="6" key="1">
    <citation type="journal article" date="2020" name="J. Eukaryot. Microbiol.">
        <title>De novo Sequencing, Assembly and Annotation of the Transcriptome for the Free-Living Testate Amoeba Arcella intermedia.</title>
        <authorList>
            <person name="Ribeiro G.M."/>
            <person name="Porfirio-Sousa A.L."/>
            <person name="Maurer-Alcala X.X."/>
            <person name="Katz L.A."/>
            <person name="Lahr D.J.G."/>
        </authorList>
    </citation>
    <scope>NUCLEOTIDE SEQUENCE</scope>
</reference>
<name>A0A6B2L6I7_9EUKA</name>
<dbReference type="GO" id="GO:0031261">
    <property type="term" value="C:DNA replication preinitiation complex"/>
    <property type="evidence" value="ECO:0007669"/>
    <property type="project" value="TreeGrafter"/>
</dbReference>
<dbReference type="EMBL" id="GIBP01003606">
    <property type="protein sequence ID" value="NDV32575.1"/>
    <property type="molecule type" value="Transcribed_RNA"/>
</dbReference>
<dbReference type="InterPro" id="IPR003874">
    <property type="entry name" value="CDC45"/>
</dbReference>
<comment type="subcellular location">
    <subcellularLocation>
        <location evidence="1">Nucleus</location>
    </subcellularLocation>
</comment>
<evidence type="ECO:0000256" key="5">
    <source>
        <dbReference type="ARBA" id="ARBA00023306"/>
    </source>
</evidence>
<dbReference type="GO" id="GO:0006270">
    <property type="term" value="P:DNA replication initiation"/>
    <property type="evidence" value="ECO:0007669"/>
    <property type="project" value="InterPro"/>
</dbReference>
<accession>A0A6B2L6I7</accession>
<dbReference type="PANTHER" id="PTHR10507">
    <property type="entry name" value="CDC45-RELATED PROTEIN"/>
    <property type="match status" value="1"/>
</dbReference>
<proteinExistence type="inferred from homology"/>
<evidence type="ECO:0000256" key="4">
    <source>
        <dbReference type="ARBA" id="ARBA00023242"/>
    </source>
</evidence>
<keyword evidence="3" id="KW-0235">DNA replication</keyword>
<dbReference type="GO" id="GO:0000727">
    <property type="term" value="P:double-strand break repair via break-induced replication"/>
    <property type="evidence" value="ECO:0007669"/>
    <property type="project" value="TreeGrafter"/>
</dbReference>
<keyword evidence="4" id="KW-0539">Nucleus</keyword>
<comment type="similarity">
    <text evidence="2">Belongs to the CDC45 family.</text>
</comment>
<dbReference type="Pfam" id="PF02724">
    <property type="entry name" value="CDC45"/>
    <property type="match status" value="1"/>
</dbReference>
<dbReference type="GO" id="GO:0003682">
    <property type="term" value="F:chromatin binding"/>
    <property type="evidence" value="ECO:0007669"/>
    <property type="project" value="TreeGrafter"/>
</dbReference>
<organism evidence="6">
    <name type="scientific">Arcella intermedia</name>
    <dbReference type="NCBI Taxonomy" id="1963864"/>
    <lineage>
        <taxon>Eukaryota</taxon>
        <taxon>Amoebozoa</taxon>
        <taxon>Tubulinea</taxon>
        <taxon>Elardia</taxon>
        <taxon>Arcellinida</taxon>
        <taxon>Sphaerothecina</taxon>
        <taxon>Arcellidae</taxon>
        <taxon>Arcella</taxon>
    </lineage>
</organism>
<sequence>MTYLFASQLNATTNEMLWCAILGLTAQYLYHMIDHSRYATDYQFLKSEVLFRVPQVYDFDVGHLTPAGFKTTVLNKTGLTKEGSKNVGRNPLGSFEHYRIVPLYDYRFYMYRHWSIYEAMAKSPYIVSHVSYWRGRNDLIELLAKIGLRKADGESPYKSIQVESRTNFHDKIPLYHASFGIPQLYFETFCKYQPMEVNAADVVYCVTSILSKCDPSINQQTFESLAPNQQTPNYDEYYRKKSSDQLKLNFWEGYDAICDSETFKRIIQNALDTEDFIIQQAIDVWQKNKISKTTSLRYCFLEDASPILMNPHSLSLLLNILVNMSKTFSKNSKHTQKPMIMVAHDSHSPAYLVVGWHPDPAKKMYVERRKAMEDSFTSPLLAC</sequence>
<dbReference type="PANTHER" id="PTHR10507:SF0">
    <property type="entry name" value="CELL DIVISION CONTROL PROTEIN 45 HOMOLOG"/>
    <property type="match status" value="1"/>
</dbReference>
<dbReference type="GO" id="GO:0003688">
    <property type="term" value="F:DNA replication origin binding"/>
    <property type="evidence" value="ECO:0007669"/>
    <property type="project" value="TreeGrafter"/>
</dbReference>
<dbReference type="AlphaFoldDB" id="A0A6B2L6I7"/>
<dbReference type="GO" id="GO:0003697">
    <property type="term" value="F:single-stranded DNA binding"/>
    <property type="evidence" value="ECO:0007669"/>
    <property type="project" value="TreeGrafter"/>
</dbReference>
<protein>
    <submittedName>
        <fullName evidence="6">Uncharacterized protein</fullName>
    </submittedName>
</protein>
<evidence type="ECO:0000313" key="6">
    <source>
        <dbReference type="EMBL" id="NDV32575.1"/>
    </source>
</evidence>
<dbReference type="GO" id="GO:1902977">
    <property type="term" value="P:mitotic DNA replication preinitiation complex assembly"/>
    <property type="evidence" value="ECO:0007669"/>
    <property type="project" value="TreeGrafter"/>
</dbReference>
<keyword evidence="5" id="KW-0131">Cell cycle</keyword>
<evidence type="ECO:0000256" key="2">
    <source>
        <dbReference type="ARBA" id="ARBA00010727"/>
    </source>
</evidence>
<evidence type="ECO:0000256" key="3">
    <source>
        <dbReference type="ARBA" id="ARBA00022705"/>
    </source>
</evidence>